<dbReference type="PROSITE" id="PS50097">
    <property type="entry name" value="BTB"/>
    <property type="match status" value="1"/>
</dbReference>
<dbReference type="Gene3D" id="3.30.710.10">
    <property type="entry name" value="Potassium Channel Kv1.1, Chain A"/>
    <property type="match status" value="1"/>
</dbReference>
<protein>
    <submittedName>
        <fullName evidence="3">Uncharacterized protein</fullName>
    </submittedName>
</protein>
<dbReference type="AlphaFoldDB" id="A0ABD2IL73"/>
<feature type="domain" description="MATH" evidence="2">
    <location>
        <begin position="609"/>
        <end position="741"/>
    </location>
</feature>
<dbReference type="InterPro" id="IPR011333">
    <property type="entry name" value="SKP1/BTB/POZ_sf"/>
</dbReference>
<dbReference type="PANTHER" id="PTHR45774:SF3">
    <property type="entry name" value="BTB (POZ) DOMAIN-CONTAINING 2B-RELATED"/>
    <property type="match status" value="1"/>
</dbReference>
<proteinExistence type="predicted"/>
<dbReference type="InterPro" id="IPR002083">
    <property type="entry name" value="MATH/TRAF_dom"/>
</dbReference>
<dbReference type="InterPro" id="IPR000210">
    <property type="entry name" value="BTB/POZ_dom"/>
</dbReference>
<dbReference type="Gene3D" id="2.60.210.10">
    <property type="entry name" value="Apoptosis, Tumor Necrosis Factor Receptor Associated Protein 2, Chain A"/>
    <property type="match status" value="4"/>
</dbReference>
<dbReference type="Proteomes" id="UP001620626">
    <property type="component" value="Unassembled WGS sequence"/>
</dbReference>
<dbReference type="SUPFAM" id="SSF54695">
    <property type="entry name" value="POZ domain"/>
    <property type="match status" value="1"/>
</dbReference>
<evidence type="ECO:0000313" key="4">
    <source>
        <dbReference type="Proteomes" id="UP001620626"/>
    </source>
</evidence>
<organism evidence="3 4">
    <name type="scientific">Heterodera trifolii</name>
    <dbReference type="NCBI Taxonomy" id="157864"/>
    <lineage>
        <taxon>Eukaryota</taxon>
        <taxon>Metazoa</taxon>
        <taxon>Ecdysozoa</taxon>
        <taxon>Nematoda</taxon>
        <taxon>Chromadorea</taxon>
        <taxon>Rhabditida</taxon>
        <taxon>Tylenchina</taxon>
        <taxon>Tylenchomorpha</taxon>
        <taxon>Tylenchoidea</taxon>
        <taxon>Heteroderidae</taxon>
        <taxon>Heteroderinae</taxon>
        <taxon>Heterodera</taxon>
    </lineage>
</organism>
<comment type="caution">
    <text evidence="3">The sequence shown here is derived from an EMBL/GenBank/DDBJ whole genome shotgun (WGS) entry which is preliminary data.</text>
</comment>
<dbReference type="Pfam" id="PF00651">
    <property type="entry name" value="BTB"/>
    <property type="match status" value="1"/>
</dbReference>
<dbReference type="PANTHER" id="PTHR45774">
    <property type="entry name" value="BTB/POZ DOMAIN-CONTAINING"/>
    <property type="match status" value="1"/>
</dbReference>
<accession>A0ABD2IL73</accession>
<evidence type="ECO:0000259" key="1">
    <source>
        <dbReference type="PROSITE" id="PS50097"/>
    </source>
</evidence>
<dbReference type="PROSITE" id="PS50144">
    <property type="entry name" value="MATH"/>
    <property type="match status" value="4"/>
</dbReference>
<feature type="domain" description="MATH" evidence="2">
    <location>
        <begin position="297"/>
        <end position="430"/>
    </location>
</feature>
<evidence type="ECO:0000259" key="2">
    <source>
        <dbReference type="PROSITE" id="PS50144"/>
    </source>
</evidence>
<dbReference type="SMART" id="SM00225">
    <property type="entry name" value="BTB"/>
    <property type="match status" value="1"/>
</dbReference>
<dbReference type="Pfam" id="PF22486">
    <property type="entry name" value="MATH_2"/>
    <property type="match status" value="4"/>
</dbReference>
<sequence>MTSLGNSMDWMKHLLTTGEHPDVHFLVGDGDEKEILPAHKHILMNTSDVFEAMFRFDSQNGKSENASANCPVVEVPDIEPTTFKLMLKYIYVADFSELNGENAMAVLYAAKKYNIPALVDRSLQIPISELGNVFMAYAYACFFELKDFANKCLSYICQNAAHLFKSDDFLEINQKIFCVLLDLDRLLLSNEFEIWKIALRWADEKCRQNGIDECSSDNRRSVLGPALFKIRFPNMLEEDFSKFVVPSGLLTMEEVLGVYQFNSHPNLSLRGVPELYSLKFPSHGRISDWNTAKRNGRGTLALEIEKVSEFAGKSVGGYRFSDTVYINGLAWNIQAEIREGTDADDEKKYLGFFLWYERTKYEKPLNCLFSATFRIVSEKSETENSIGTLCDYNNQMNSSWGFGNFISFEEVVNPINGYYNREEDKVTLTIDVMTTVDEPKMDKFMLDQSKSKGTLFMEIEKVSEFGREVFGSDRKSETVHINGLPWKILAKIQTKNGSVDNEKWLGIYLSCGAPEKDFHWRCFVRSAIFRIINRKNGAENSTVGTLCDRVFDNNSTNRGFPNFISFVELMDPEKGFYTKCEDKVTLTIDVITVDEPKMDKFIWDQSKATGTLLMDIEKVSGFAMEILESERQSETVQIKGLPWKIWAEINQRKESSDNNEKWLGIYLWCDMPREDKNWSCKCSAILRIVSQMADYRREYSDQFFNNKSNSWGYDNFISFSELMDQSKALINQNEDKLTLAIDFTVHEANTELKPLEFQWHGRVSDWIIANANWGTLSMKIEKFSEFTKEKVGSRRNSEAVQMKGFEWKISAEITMDKEDGTDKYLGFYLLCCPPPKNDGICWSCECSATLRIVSQNSGTADFSQKFDRIFNNKANSWGFPKFTSTEFIMDPDKGLYDSDEDKVTLAIDLTVEEK</sequence>
<gene>
    <name evidence="3" type="ORF">niasHT_032882</name>
</gene>
<feature type="domain" description="BTB" evidence="1">
    <location>
        <begin position="21"/>
        <end position="99"/>
    </location>
</feature>
<dbReference type="SUPFAM" id="SSF49599">
    <property type="entry name" value="TRAF domain-like"/>
    <property type="match status" value="4"/>
</dbReference>
<name>A0ABD2IL73_9BILA</name>
<dbReference type="SMART" id="SM00061">
    <property type="entry name" value="MATH"/>
    <property type="match status" value="4"/>
</dbReference>
<keyword evidence="4" id="KW-1185">Reference proteome</keyword>
<dbReference type="EMBL" id="JBICBT010001144">
    <property type="protein sequence ID" value="KAL3080854.1"/>
    <property type="molecule type" value="Genomic_DNA"/>
</dbReference>
<dbReference type="SMART" id="SM00875">
    <property type="entry name" value="BACK"/>
    <property type="match status" value="1"/>
</dbReference>
<feature type="domain" description="MATH" evidence="2">
    <location>
        <begin position="452"/>
        <end position="590"/>
    </location>
</feature>
<dbReference type="InterPro" id="IPR011705">
    <property type="entry name" value="BACK"/>
</dbReference>
<feature type="domain" description="MATH" evidence="2">
    <location>
        <begin position="773"/>
        <end position="907"/>
    </location>
</feature>
<dbReference type="Gene3D" id="1.25.40.420">
    <property type="match status" value="1"/>
</dbReference>
<reference evidence="3 4" key="1">
    <citation type="submission" date="2024-10" db="EMBL/GenBank/DDBJ databases">
        <authorList>
            <person name="Kim D."/>
        </authorList>
    </citation>
    <scope>NUCLEOTIDE SEQUENCE [LARGE SCALE GENOMIC DNA]</scope>
    <source>
        <strain evidence="3">BH-2024</strain>
    </source>
</reference>
<evidence type="ECO:0000313" key="3">
    <source>
        <dbReference type="EMBL" id="KAL3080854.1"/>
    </source>
</evidence>
<dbReference type="Pfam" id="PF07707">
    <property type="entry name" value="BACK"/>
    <property type="match status" value="1"/>
</dbReference>
<dbReference type="InterPro" id="IPR008974">
    <property type="entry name" value="TRAF-like"/>
</dbReference>